<sequence length="474" mass="53158">MSLVYGIFVLYGLLTMAVGDAYRSSHKHVLGGNRGDMDPSDKSNDVEKTSKFMDGSSEHVEAAHETEKLGKRQEAKRHFRRFWCCYLLAATIFLAIFLPILAEILDPKPDRFTFSLNTALDIPAGLSVRTDPLTLRLFNRAVKPILPYLSVDLRGYNLNGHTKMEVTQHDTIVKNEDEWVEALTQAVYSKRFKLSAKGSTTAHLGALKADLTLDKDVELDGLDQLSGFGINSARLLLPAEEDGTNLQGEAVLPNHSVVTFALSQDLLLGEALIQNVILKPGNNTVALSGRLDIRTVLQNLSKIVAAQREAILKGEIELSAQGNKTVYDGQRIPYFERVLNNLKLTARVPIVGVLMDTLQESPERTITVHTREDVARHNRSTDLWVVIDKEVYGLTNFQAEHPGGDRSTIFKRILWEFTTNLYPVLRKSGGQDASKIFHENHRQSLLARYKERLQIGVVESEIPDKKGFLRRWFG</sequence>
<dbReference type="Proteomes" id="UP001177260">
    <property type="component" value="Unassembled WGS sequence"/>
</dbReference>
<name>A0ACC3B474_9EURO</name>
<evidence type="ECO:0000313" key="2">
    <source>
        <dbReference type="Proteomes" id="UP001177260"/>
    </source>
</evidence>
<protein>
    <submittedName>
        <fullName evidence="1">Uncharacterized protein</fullName>
    </submittedName>
</protein>
<comment type="caution">
    <text evidence="1">The sequence shown here is derived from an EMBL/GenBank/DDBJ whole genome shotgun (WGS) entry which is preliminary data.</text>
</comment>
<organism evidence="1 2">
    <name type="scientific">Aspergillus melleus</name>
    <dbReference type="NCBI Taxonomy" id="138277"/>
    <lineage>
        <taxon>Eukaryota</taxon>
        <taxon>Fungi</taxon>
        <taxon>Dikarya</taxon>
        <taxon>Ascomycota</taxon>
        <taxon>Pezizomycotina</taxon>
        <taxon>Eurotiomycetes</taxon>
        <taxon>Eurotiomycetidae</taxon>
        <taxon>Eurotiales</taxon>
        <taxon>Aspergillaceae</taxon>
        <taxon>Aspergillus</taxon>
        <taxon>Aspergillus subgen. Circumdati</taxon>
    </lineage>
</organism>
<gene>
    <name evidence="1" type="ORF">N8T08_004395</name>
</gene>
<keyword evidence="2" id="KW-1185">Reference proteome</keyword>
<accession>A0ACC3B474</accession>
<evidence type="ECO:0000313" key="1">
    <source>
        <dbReference type="EMBL" id="KAK1145242.1"/>
    </source>
</evidence>
<proteinExistence type="predicted"/>
<reference evidence="1 2" key="1">
    <citation type="journal article" date="2023" name="ACS Omega">
        <title>Identification of the Neoaspergillic Acid Biosynthesis Gene Cluster by Establishing an In Vitro CRISPR-Ribonucleoprotein Genetic System in Aspergillus melleus.</title>
        <authorList>
            <person name="Yuan B."/>
            <person name="Grau M.F."/>
            <person name="Murata R.M."/>
            <person name="Torok T."/>
            <person name="Venkateswaran K."/>
            <person name="Stajich J.E."/>
            <person name="Wang C.C.C."/>
        </authorList>
    </citation>
    <scope>NUCLEOTIDE SEQUENCE [LARGE SCALE GENOMIC DNA]</scope>
    <source>
        <strain evidence="1 2">IMV 1140</strain>
    </source>
</reference>
<dbReference type="EMBL" id="JAOPJF010000025">
    <property type="protein sequence ID" value="KAK1145242.1"/>
    <property type="molecule type" value="Genomic_DNA"/>
</dbReference>